<evidence type="ECO:0000313" key="1">
    <source>
        <dbReference type="EMBL" id="KAJ4723989.1"/>
    </source>
</evidence>
<accession>A0ACC1YLS0</accession>
<sequence length="407" mass="46148">MDLSSSVMATISAENIETSSVYMMKEWQKLAGGLHRVLCMQGGDDDVSYAKNSQAPASAITLCKPLLFTAIQSMNLFFKSKEDADSLRIADLGCATGYNTLATIDMVVESLSNRYLKECGFEPEFEVFFSDLPSNDFNSLFQSLTAMFSDNKKNKYYAAGVPGSFYHRLFPKGKLHIAVSLSALHWLSRIPDEVLDKKSPAWNKGRAWIEGANKEVVKAYAKQSEKDLEDFLRCRKEEIARGGMLFILMGGRPGSQPRENQLGDPDSRAKHPFTTSMDEAWRDLLNEGLIDEETRDMFNIPAYMRSIEEVEIAMKRCGGFEIRRMEYKRIVEHSEEKQEEWIRDPVSYGRAKANLVRATLRPIVQAHIGPYLSDQLFNRFQTRVSSDINLLQKTCFYGVIVVCAVRI</sequence>
<keyword evidence="1" id="KW-0489">Methyltransferase</keyword>
<dbReference type="EMBL" id="CM051395">
    <property type="protein sequence ID" value="KAJ4723989.1"/>
    <property type="molecule type" value="Genomic_DNA"/>
</dbReference>
<dbReference type="Proteomes" id="UP001164539">
    <property type="component" value="Chromosome 2"/>
</dbReference>
<keyword evidence="1" id="KW-0808">Transferase</keyword>
<gene>
    <name evidence="1" type="ORF">OWV82_003033</name>
</gene>
<keyword evidence="2" id="KW-1185">Reference proteome</keyword>
<organism evidence="1 2">
    <name type="scientific">Melia azedarach</name>
    <name type="common">Chinaberry tree</name>
    <dbReference type="NCBI Taxonomy" id="155640"/>
    <lineage>
        <taxon>Eukaryota</taxon>
        <taxon>Viridiplantae</taxon>
        <taxon>Streptophyta</taxon>
        <taxon>Embryophyta</taxon>
        <taxon>Tracheophyta</taxon>
        <taxon>Spermatophyta</taxon>
        <taxon>Magnoliopsida</taxon>
        <taxon>eudicotyledons</taxon>
        <taxon>Gunneridae</taxon>
        <taxon>Pentapetalae</taxon>
        <taxon>rosids</taxon>
        <taxon>malvids</taxon>
        <taxon>Sapindales</taxon>
        <taxon>Meliaceae</taxon>
        <taxon>Melia</taxon>
    </lineage>
</organism>
<evidence type="ECO:0000313" key="2">
    <source>
        <dbReference type="Proteomes" id="UP001164539"/>
    </source>
</evidence>
<protein>
    <submittedName>
        <fullName evidence="1">SAM dependent carboxyl methyltransferase</fullName>
    </submittedName>
</protein>
<proteinExistence type="predicted"/>
<comment type="caution">
    <text evidence="1">The sequence shown here is derived from an EMBL/GenBank/DDBJ whole genome shotgun (WGS) entry which is preliminary data.</text>
</comment>
<name>A0ACC1YLS0_MELAZ</name>
<reference evidence="1 2" key="1">
    <citation type="journal article" date="2023" name="Science">
        <title>Complex scaffold remodeling in plant triterpene biosynthesis.</title>
        <authorList>
            <person name="De La Pena R."/>
            <person name="Hodgson H."/>
            <person name="Liu J.C."/>
            <person name="Stephenson M.J."/>
            <person name="Martin A.C."/>
            <person name="Owen C."/>
            <person name="Harkess A."/>
            <person name="Leebens-Mack J."/>
            <person name="Jimenez L.E."/>
            <person name="Osbourn A."/>
            <person name="Sattely E.S."/>
        </authorList>
    </citation>
    <scope>NUCLEOTIDE SEQUENCE [LARGE SCALE GENOMIC DNA]</scope>
    <source>
        <strain evidence="2">cv. JPN11</strain>
        <tissue evidence="1">Leaf</tissue>
    </source>
</reference>